<keyword evidence="7" id="KW-0808">Transferase</keyword>
<comment type="subcellular location">
    <subcellularLocation>
        <location evidence="2">Cytoplasm</location>
    </subcellularLocation>
</comment>
<keyword evidence="9 12" id="KW-0863">Zinc-finger</keyword>
<feature type="region of interest" description="Disordered" evidence="13">
    <location>
        <begin position="612"/>
        <end position="677"/>
    </location>
</feature>
<dbReference type="InterPro" id="IPR041888">
    <property type="entry name" value="RING-HC_ZNF598/HEL2"/>
</dbReference>
<evidence type="ECO:0000313" key="15">
    <source>
        <dbReference type="EMBL" id="KAJ8318003.1"/>
    </source>
</evidence>
<comment type="caution">
    <text evidence="15">The sequence shown here is derived from an EMBL/GenBank/DDBJ whole genome shotgun (WGS) entry which is preliminary data.</text>
</comment>
<evidence type="ECO:0000256" key="12">
    <source>
        <dbReference type="PROSITE-ProRule" id="PRU00175"/>
    </source>
</evidence>
<name>A0ABQ9FL46_TEGGR</name>
<dbReference type="InterPro" id="IPR001841">
    <property type="entry name" value="Znf_RING"/>
</dbReference>
<sequence length="1029" mass="116260">MKQDALVKKFSRKMPQTRIKIYKMHEMYTSQQNMYDMPCREMENTETCPVCHEAVDSYAIGDCDHPICYRCSIRMRALCEQMYCPICRNDLTKLFFENGELLSKAEKLLEHRCSKCKNRPPEKSFKALQDHLRKEHSLYYCDLCVEHLKIFTYERKLYNRHDLASHRRVGDKDDSSYKGHPLCHFCDERYLDNDELFRHLRKDHYYCHFCETTGSNEYYNDYTSLKDHFRANHYLCEEGDCGHPQTQFTHAFPSLIDLKAHVTATHIKNKNKAEARQARTIDVDFQLPPRNRRKDRGVVSGEDYEEVSQSNRDDRSTRSGRGRGRGQGHNRTSNQRDRFRDDEIQQAIQASLSVMKEENSKKDEKSEDKELLVHSEDNFPTLAAGQILSTAGKPTRPDSPADSLNRDSDSETKGSSMAGRIAQANKMSVQHGTLGLADFPTLNTTENLLHYAQSKVTKDNVKSNVSNVPKSVQNPTKTKSLQDDFPELPTSRKINSNASNKGVVAWGKKQKLEQPSKGKSQVLPIGGGTTSKTATGNHSDDSSSIKMTNLKRPSKNVFNDDQEFPSLGGSGSVGAASNSLSWGKNAKEESNKERKHKSVDWFDMDSNQDYSMEKAKGDNQEFSMGKFKGDKYQIPEDNSGSKKKNKKKSKDTQKSKEQSFAGKEINMLSNGDNSSLDNIASTLLTAETTEKKSAAMESDIIVNKYEDVRENKKDKNKSKITDEDFLLVKEDLTIPQHLISENIYDRLSEIPQASAFKPAKKSTSTNSKKSSSSVLKSEDFPALSTSGKPSGPPPGFQSNKGEADKKTPPGFNTVKPGSRPPPGFNVQPTINNSIDKENTSTLQLDIQQMIPMVTDIGNYSYVQPENFSTRNKKLISDISMCLEDDEDKFNNFKTWSHDFRAGSMVASEYYDRCQSLLGVEKFDNILTELLVLLPDIYKQQELLSAHIKSQSRRRKQKSSVIKISDTSKKDPWSNVASVFQTCPSCQQVLGQADYTKHISVHGKVDMDFPSLHSDTVPSGSVLKAWVKAN</sequence>
<feature type="region of interest" description="Disordered" evidence="13">
    <location>
        <begin position="458"/>
        <end position="600"/>
    </location>
</feature>
<evidence type="ECO:0000256" key="11">
    <source>
        <dbReference type="ARBA" id="ARBA00035113"/>
    </source>
</evidence>
<dbReference type="PANTHER" id="PTHR22938:SF0">
    <property type="entry name" value="E3 UBIQUITIN-PROTEIN LIGASE ZNF598"/>
    <property type="match status" value="1"/>
</dbReference>
<feature type="compositionally biased region" description="Polar residues" evidence="13">
    <location>
        <begin position="667"/>
        <end position="677"/>
    </location>
</feature>
<dbReference type="EC" id="2.3.2.27" evidence="4"/>
<feature type="compositionally biased region" description="Low complexity" evidence="13">
    <location>
        <begin position="761"/>
        <end position="775"/>
    </location>
</feature>
<accession>A0ABQ9FL46</accession>
<evidence type="ECO:0000256" key="10">
    <source>
        <dbReference type="ARBA" id="ARBA00022833"/>
    </source>
</evidence>
<proteinExistence type="inferred from homology"/>
<evidence type="ECO:0000259" key="14">
    <source>
        <dbReference type="PROSITE" id="PS50089"/>
    </source>
</evidence>
<comment type="pathway">
    <text evidence="3">Protein modification; protein ubiquitination.</text>
</comment>
<evidence type="ECO:0000256" key="3">
    <source>
        <dbReference type="ARBA" id="ARBA00004906"/>
    </source>
</evidence>
<comment type="similarity">
    <text evidence="11">Belongs to the ZNF598/HEL2 family.</text>
</comment>
<evidence type="ECO:0000256" key="8">
    <source>
        <dbReference type="ARBA" id="ARBA00022723"/>
    </source>
</evidence>
<evidence type="ECO:0000256" key="4">
    <source>
        <dbReference type="ARBA" id="ARBA00012483"/>
    </source>
</evidence>
<evidence type="ECO:0000256" key="13">
    <source>
        <dbReference type="SAM" id="MobiDB-lite"/>
    </source>
</evidence>
<evidence type="ECO:0000256" key="7">
    <source>
        <dbReference type="ARBA" id="ARBA00022679"/>
    </source>
</evidence>
<dbReference type="InterPro" id="IPR044288">
    <property type="entry name" value="ZNF598/HEL2"/>
</dbReference>
<feature type="region of interest" description="Disordered" evidence="13">
    <location>
        <begin position="270"/>
        <end position="341"/>
    </location>
</feature>
<protein>
    <recommendedName>
        <fullName evidence="4">RING-type E3 ubiquitin transferase</fullName>
        <ecNumber evidence="4">2.3.2.27</ecNumber>
    </recommendedName>
</protein>
<dbReference type="InterPro" id="IPR059042">
    <property type="entry name" value="Znf_C2H2_ZNF598"/>
</dbReference>
<organism evidence="15 16">
    <name type="scientific">Tegillarca granosa</name>
    <name type="common">Malaysian cockle</name>
    <name type="synonym">Anadara granosa</name>
    <dbReference type="NCBI Taxonomy" id="220873"/>
    <lineage>
        <taxon>Eukaryota</taxon>
        <taxon>Metazoa</taxon>
        <taxon>Spiralia</taxon>
        <taxon>Lophotrochozoa</taxon>
        <taxon>Mollusca</taxon>
        <taxon>Bivalvia</taxon>
        <taxon>Autobranchia</taxon>
        <taxon>Pteriomorphia</taxon>
        <taxon>Arcoida</taxon>
        <taxon>Arcoidea</taxon>
        <taxon>Arcidae</taxon>
        <taxon>Tegillarca</taxon>
    </lineage>
</organism>
<dbReference type="Proteomes" id="UP001217089">
    <property type="component" value="Unassembled WGS sequence"/>
</dbReference>
<dbReference type="PANTHER" id="PTHR22938">
    <property type="entry name" value="ZINC FINGER PROTEIN 598"/>
    <property type="match status" value="1"/>
</dbReference>
<dbReference type="Pfam" id="PF25447">
    <property type="entry name" value="RING_ZNF598"/>
    <property type="match status" value="1"/>
</dbReference>
<dbReference type="EMBL" id="JARBDR010000214">
    <property type="protein sequence ID" value="KAJ8318003.1"/>
    <property type="molecule type" value="Genomic_DNA"/>
</dbReference>
<feature type="region of interest" description="Disordered" evidence="13">
    <location>
        <begin position="386"/>
        <end position="417"/>
    </location>
</feature>
<feature type="compositionally biased region" description="Low complexity" evidence="13">
    <location>
        <begin position="462"/>
        <end position="474"/>
    </location>
</feature>
<evidence type="ECO:0000256" key="5">
    <source>
        <dbReference type="ARBA" id="ARBA00022490"/>
    </source>
</evidence>
<reference evidence="15 16" key="1">
    <citation type="submission" date="2022-12" db="EMBL/GenBank/DDBJ databases">
        <title>Chromosome-level genome of Tegillarca granosa.</title>
        <authorList>
            <person name="Kim J."/>
        </authorList>
    </citation>
    <scope>NUCLEOTIDE SEQUENCE [LARGE SCALE GENOMIC DNA]</scope>
    <source>
        <strain evidence="15">Teg-2019</strain>
        <tissue evidence="15">Adductor muscle</tissue>
    </source>
</reference>
<keyword evidence="6" id="KW-0597">Phosphoprotein</keyword>
<feature type="domain" description="RING-type" evidence="14">
    <location>
        <begin position="48"/>
        <end position="88"/>
    </location>
</feature>
<dbReference type="CDD" id="cd16615">
    <property type="entry name" value="RING-HC_ZNF598"/>
    <property type="match status" value="1"/>
</dbReference>
<dbReference type="SMART" id="SM00355">
    <property type="entry name" value="ZnF_C2H2"/>
    <property type="match status" value="5"/>
</dbReference>
<feature type="region of interest" description="Disordered" evidence="13">
    <location>
        <begin position="755"/>
        <end position="833"/>
    </location>
</feature>
<evidence type="ECO:0000256" key="9">
    <source>
        <dbReference type="ARBA" id="ARBA00022771"/>
    </source>
</evidence>
<keyword evidence="10" id="KW-0862">Zinc</keyword>
<dbReference type="SUPFAM" id="SSF57850">
    <property type="entry name" value="RING/U-box"/>
    <property type="match status" value="1"/>
</dbReference>
<dbReference type="PROSITE" id="PS00028">
    <property type="entry name" value="ZINC_FINGER_C2H2_1"/>
    <property type="match status" value="1"/>
</dbReference>
<dbReference type="Pfam" id="PF23202">
    <property type="entry name" value="PAH_ZNF598"/>
    <property type="match status" value="1"/>
</dbReference>
<evidence type="ECO:0000256" key="2">
    <source>
        <dbReference type="ARBA" id="ARBA00004496"/>
    </source>
</evidence>
<feature type="compositionally biased region" description="Basic and acidic residues" evidence="13">
    <location>
        <begin position="271"/>
        <end position="282"/>
    </location>
</feature>
<dbReference type="InterPro" id="IPR057634">
    <property type="entry name" value="PAH_ZNF598/HEL2"/>
</dbReference>
<gene>
    <name evidence="15" type="ORF">KUTeg_003094</name>
</gene>
<evidence type="ECO:0000256" key="6">
    <source>
        <dbReference type="ARBA" id="ARBA00022553"/>
    </source>
</evidence>
<evidence type="ECO:0000313" key="16">
    <source>
        <dbReference type="Proteomes" id="UP001217089"/>
    </source>
</evidence>
<dbReference type="InterPro" id="IPR013087">
    <property type="entry name" value="Znf_C2H2_type"/>
</dbReference>
<comment type="catalytic activity">
    <reaction evidence="1">
        <text>S-ubiquitinyl-[E2 ubiquitin-conjugating enzyme]-L-cysteine + [acceptor protein]-L-lysine = [E2 ubiquitin-conjugating enzyme]-L-cysteine + N(6)-ubiquitinyl-[acceptor protein]-L-lysine.</text>
        <dbReference type="EC" id="2.3.2.27"/>
    </reaction>
</comment>
<keyword evidence="8" id="KW-0479">Metal-binding</keyword>
<dbReference type="Gene3D" id="3.30.40.10">
    <property type="entry name" value="Zinc/RING finger domain, C3HC4 (zinc finger)"/>
    <property type="match status" value="1"/>
</dbReference>
<feature type="compositionally biased region" description="Basic residues" evidence="13">
    <location>
        <begin position="318"/>
        <end position="328"/>
    </location>
</feature>
<dbReference type="PROSITE" id="PS50089">
    <property type="entry name" value="ZF_RING_2"/>
    <property type="match status" value="1"/>
</dbReference>
<dbReference type="Pfam" id="PF23208">
    <property type="entry name" value="zf_C2H2_ZNF598"/>
    <property type="match status" value="1"/>
</dbReference>
<keyword evidence="5" id="KW-0963">Cytoplasm</keyword>
<keyword evidence="16" id="KW-1185">Reference proteome</keyword>
<dbReference type="InterPro" id="IPR013083">
    <property type="entry name" value="Znf_RING/FYVE/PHD"/>
</dbReference>
<evidence type="ECO:0000256" key="1">
    <source>
        <dbReference type="ARBA" id="ARBA00000900"/>
    </source>
</evidence>